<evidence type="ECO:0000313" key="5">
    <source>
        <dbReference type="EMBL" id="MBZ5751826.1"/>
    </source>
</evidence>
<evidence type="ECO:0000256" key="3">
    <source>
        <dbReference type="ARBA" id="ARBA00022729"/>
    </source>
</evidence>
<organism evidence="5 6">
    <name type="scientific">Metabacillus rhizolycopersici</name>
    <dbReference type="NCBI Taxonomy" id="2875709"/>
    <lineage>
        <taxon>Bacteria</taxon>
        <taxon>Bacillati</taxon>
        <taxon>Bacillota</taxon>
        <taxon>Bacilli</taxon>
        <taxon>Bacillales</taxon>
        <taxon>Bacillaceae</taxon>
        <taxon>Metabacillus</taxon>
    </lineage>
</organism>
<evidence type="ECO:0000256" key="1">
    <source>
        <dbReference type="ARBA" id="ARBA00004196"/>
    </source>
</evidence>
<protein>
    <submittedName>
        <fullName evidence="5">Sugar ABC transporter substrate-binding protein</fullName>
    </submittedName>
</protein>
<dbReference type="EMBL" id="JAIQUM010000040">
    <property type="protein sequence ID" value="MBZ5751826.1"/>
    <property type="molecule type" value="Genomic_DNA"/>
</dbReference>
<gene>
    <name evidence="5" type="ORF">K9V48_16630</name>
</gene>
<feature type="domain" description="Periplasmic binding protein" evidence="4">
    <location>
        <begin position="78"/>
        <end position="225"/>
    </location>
</feature>
<dbReference type="InterPro" id="IPR025997">
    <property type="entry name" value="SBP_2_dom"/>
</dbReference>
<accession>A0ABS7UUJ7</accession>
<dbReference type="RefSeq" id="WP_224140150.1">
    <property type="nucleotide sequence ID" value="NZ_JAIQUM010000040.1"/>
</dbReference>
<name>A0ABS7UUJ7_9BACI</name>
<evidence type="ECO:0000313" key="6">
    <source>
        <dbReference type="Proteomes" id="UP001165287"/>
    </source>
</evidence>
<dbReference type="Proteomes" id="UP001165287">
    <property type="component" value="Unassembled WGS sequence"/>
</dbReference>
<keyword evidence="6" id="KW-1185">Reference proteome</keyword>
<dbReference type="SUPFAM" id="SSF53822">
    <property type="entry name" value="Periplasmic binding protein-like I"/>
    <property type="match status" value="1"/>
</dbReference>
<evidence type="ECO:0000259" key="4">
    <source>
        <dbReference type="Pfam" id="PF13407"/>
    </source>
</evidence>
<comment type="similarity">
    <text evidence="2">Belongs to the bacterial solute-binding protein 2 family.</text>
</comment>
<keyword evidence="3" id="KW-0732">Signal</keyword>
<evidence type="ECO:0000256" key="2">
    <source>
        <dbReference type="ARBA" id="ARBA00007639"/>
    </source>
</evidence>
<dbReference type="PANTHER" id="PTHR46847">
    <property type="entry name" value="D-ALLOSE-BINDING PERIPLASMIC PROTEIN-RELATED"/>
    <property type="match status" value="1"/>
</dbReference>
<dbReference type="Pfam" id="PF13407">
    <property type="entry name" value="Peripla_BP_4"/>
    <property type="match status" value="1"/>
</dbReference>
<dbReference type="InterPro" id="IPR028082">
    <property type="entry name" value="Peripla_BP_I"/>
</dbReference>
<reference evidence="5" key="1">
    <citation type="submission" date="2024-05" db="EMBL/GenBank/DDBJ databases">
        <title>Metabacillus sp. nov., isolated from the rhizosphere soil of tomato plants.</title>
        <authorList>
            <person name="Ma R."/>
        </authorList>
    </citation>
    <scope>NUCLEOTIDE SEQUENCE</scope>
    <source>
        <strain evidence="5">DBTR6</strain>
    </source>
</reference>
<proteinExistence type="inferred from homology"/>
<comment type="caution">
    <text evidence="5">The sequence shown here is derived from an EMBL/GenBank/DDBJ whole genome shotgun (WGS) entry which is preliminary data.</text>
</comment>
<dbReference type="CDD" id="cd01536">
    <property type="entry name" value="PBP1_ABC_sugar_binding-like"/>
    <property type="match status" value="1"/>
</dbReference>
<comment type="subcellular location">
    <subcellularLocation>
        <location evidence="1">Cell envelope</location>
    </subcellularLocation>
</comment>
<dbReference type="Gene3D" id="3.40.50.2300">
    <property type="match status" value="1"/>
</dbReference>
<sequence>MTSCYLQIITSRTSFTSRIFIKQNTFIDQLGKRLILSALRVDFFLKCAVDVLLEEQSAGKSTIIKLLTGDYSKDINVTVCKKAGELLASMLSPGDKVTILEGVSGTPTSEQRVSGAEKGLKNAGMKIAASRAADSNRNMAVSVMENILTANPDLKGIFAINDEMALGSLRAIKAQNKDIPVIGIDGITEAVKSIKTKGMEATVAQKPYDMTYTGVESVLKVIKGESINKRIDSGFDVITEKNADKTLEELTKLLGE</sequence>
<dbReference type="PANTHER" id="PTHR46847:SF1">
    <property type="entry name" value="D-ALLOSE-BINDING PERIPLASMIC PROTEIN-RELATED"/>
    <property type="match status" value="1"/>
</dbReference>